<evidence type="ECO:0000313" key="1">
    <source>
        <dbReference type="EMBL" id="MBG9377778.1"/>
    </source>
</evidence>
<dbReference type="InterPro" id="IPR023393">
    <property type="entry name" value="START-like_dom_sf"/>
</dbReference>
<dbReference type="RefSeq" id="WP_196991846.1">
    <property type="nucleotide sequence ID" value="NZ_JADWYR010000002.1"/>
</dbReference>
<proteinExistence type="predicted"/>
<dbReference type="EMBL" id="JADWYR010000002">
    <property type="protein sequence ID" value="MBG9377778.1"/>
    <property type="molecule type" value="Genomic_DNA"/>
</dbReference>
<dbReference type="Proteomes" id="UP000628448">
    <property type="component" value="Unassembled WGS sequence"/>
</dbReference>
<accession>A0A931E662</accession>
<dbReference type="Gene3D" id="3.30.530.20">
    <property type="match status" value="1"/>
</dbReference>
<keyword evidence="2" id="KW-1185">Reference proteome</keyword>
<gene>
    <name evidence="1" type="ORF">I5907_16170</name>
</gene>
<protein>
    <submittedName>
        <fullName evidence="1">SRPBCC domain-containing protein</fullName>
    </submittedName>
</protein>
<evidence type="ECO:0000313" key="2">
    <source>
        <dbReference type="Proteomes" id="UP000628448"/>
    </source>
</evidence>
<comment type="caution">
    <text evidence="1">The sequence shown here is derived from an EMBL/GenBank/DDBJ whole genome shotgun (WGS) entry which is preliminary data.</text>
</comment>
<dbReference type="AlphaFoldDB" id="A0A931E662"/>
<name>A0A931E662_9BACT</name>
<sequence length="147" mass="16718">MEKITLSVNIEAPKEKVWKILWSDDTYRKWTAVFSEGSHVVTDNWKQDSKVLFLDGNGCGMVSRVAANRPNEFMSFEHLGEVKDGAEDTTSERVKQWSGSKENYTLTETGNNTLLQLDMDITEDFKDYFLNTCPAALQNVKQLAEAE</sequence>
<reference evidence="1" key="1">
    <citation type="submission" date="2020-11" db="EMBL/GenBank/DDBJ databases">
        <title>Bacterial whole genome sequence for Panacibacter sp. DH6.</title>
        <authorList>
            <person name="Le V."/>
            <person name="Ko S."/>
            <person name="Ahn C.-Y."/>
            <person name="Oh H.-M."/>
        </authorList>
    </citation>
    <scope>NUCLEOTIDE SEQUENCE</scope>
    <source>
        <strain evidence="1">DH6</strain>
    </source>
</reference>
<dbReference type="SUPFAM" id="SSF55961">
    <property type="entry name" value="Bet v1-like"/>
    <property type="match status" value="1"/>
</dbReference>
<organism evidence="1 2">
    <name type="scientific">Panacibacter microcysteis</name>
    <dbReference type="NCBI Taxonomy" id="2793269"/>
    <lineage>
        <taxon>Bacteria</taxon>
        <taxon>Pseudomonadati</taxon>
        <taxon>Bacteroidota</taxon>
        <taxon>Chitinophagia</taxon>
        <taxon>Chitinophagales</taxon>
        <taxon>Chitinophagaceae</taxon>
        <taxon>Panacibacter</taxon>
    </lineage>
</organism>